<sequence length="179" mass="20466">MSFYKASEYRAWLLFYSLQSLSNFLPIEYIHHLSLLVSSTHILLSDSNKTDDLELVDQMLLAFYQSAGDLYSTNVYTANMHSLAHIVGLVKLWGPLWAYLMFGFENINGYLGTTFHGTNKITSQMTFFIQSLPDKLHQLSATELTRTKVYINTTLTKQKKSMHKISDGCMLLEKCLCIS</sequence>
<reference evidence="1" key="1">
    <citation type="submission" date="2017-05" db="UniProtKB">
        <authorList>
            <consortium name="EnsemblMetazoa"/>
        </authorList>
    </citation>
    <scope>IDENTIFICATION</scope>
</reference>
<dbReference type="PANTHER" id="PTHR46579:SF1">
    <property type="entry name" value="F5_8 TYPE C DOMAIN-CONTAINING PROTEIN"/>
    <property type="match status" value="1"/>
</dbReference>
<evidence type="ECO:0000313" key="1">
    <source>
        <dbReference type="EnsemblMetazoa" id="Aqu2.1.24099_001"/>
    </source>
</evidence>
<name>A0A1X7U9E0_AMPQE</name>
<dbReference type="InParanoid" id="A0A1X7U9E0"/>
<dbReference type="EnsemblMetazoa" id="Aqu2.1.24099_001">
    <property type="protein sequence ID" value="Aqu2.1.24099_001"/>
    <property type="gene ID" value="Aqu2.1.24099"/>
</dbReference>
<dbReference type="OrthoDB" id="3263820at2759"/>
<accession>A0A1X7U9E0</accession>
<protein>
    <submittedName>
        <fullName evidence="1">Uncharacterized protein</fullName>
    </submittedName>
</protein>
<proteinExistence type="predicted"/>
<dbReference type="PANTHER" id="PTHR46579">
    <property type="entry name" value="F5/8 TYPE C DOMAIN-CONTAINING PROTEIN-RELATED"/>
    <property type="match status" value="1"/>
</dbReference>
<organism evidence="1">
    <name type="scientific">Amphimedon queenslandica</name>
    <name type="common">Sponge</name>
    <dbReference type="NCBI Taxonomy" id="400682"/>
    <lineage>
        <taxon>Eukaryota</taxon>
        <taxon>Metazoa</taxon>
        <taxon>Porifera</taxon>
        <taxon>Demospongiae</taxon>
        <taxon>Heteroscleromorpha</taxon>
        <taxon>Haplosclerida</taxon>
        <taxon>Niphatidae</taxon>
        <taxon>Amphimedon</taxon>
    </lineage>
</organism>
<dbReference type="AlphaFoldDB" id="A0A1X7U9E0"/>